<evidence type="ECO:0000313" key="1">
    <source>
        <dbReference type="EMBL" id="KAF2549818.1"/>
    </source>
</evidence>
<dbReference type="AlphaFoldDB" id="A0A8S9H082"/>
<reference evidence="1" key="1">
    <citation type="submission" date="2019-12" db="EMBL/GenBank/DDBJ databases">
        <title>Genome sequencing and annotation of Brassica cretica.</title>
        <authorList>
            <person name="Studholme D.J."/>
            <person name="Sarris P.F."/>
        </authorList>
    </citation>
    <scope>NUCLEOTIDE SEQUENCE</scope>
    <source>
        <strain evidence="1">PFS-001/15</strain>
        <tissue evidence="1">Leaf</tissue>
    </source>
</reference>
<organism evidence="1 2">
    <name type="scientific">Brassica cretica</name>
    <name type="common">Mustard</name>
    <dbReference type="NCBI Taxonomy" id="69181"/>
    <lineage>
        <taxon>Eukaryota</taxon>
        <taxon>Viridiplantae</taxon>
        <taxon>Streptophyta</taxon>
        <taxon>Embryophyta</taxon>
        <taxon>Tracheophyta</taxon>
        <taxon>Spermatophyta</taxon>
        <taxon>Magnoliopsida</taxon>
        <taxon>eudicotyledons</taxon>
        <taxon>Gunneridae</taxon>
        <taxon>Pentapetalae</taxon>
        <taxon>rosids</taxon>
        <taxon>malvids</taxon>
        <taxon>Brassicales</taxon>
        <taxon>Brassicaceae</taxon>
        <taxon>Brassiceae</taxon>
        <taxon>Brassica</taxon>
    </lineage>
</organism>
<dbReference type="EMBL" id="QGKW02001988">
    <property type="protein sequence ID" value="KAF2549818.1"/>
    <property type="molecule type" value="Genomic_DNA"/>
</dbReference>
<sequence>MSRAMTEHLRLRIEPSKDSFTFVNFSKVNSGGLIKDQEDNKLFLTLVDREVFYDHVQVSRDHTTYIRLADEYGVYRHKWGDANTKDGRSLNVSRHDIADILECAERMGSVYLSLPRYNVRQSRQPDPQQLVTKTCLKT</sequence>
<proteinExistence type="predicted"/>
<dbReference type="Proteomes" id="UP000712281">
    <property type="component" value="Unassembled WGS sequence"/>
</dbReference>
<evidence type="ECO:0000313" key="2">
    <source>
        <dbReference type="Proteomes" id="UP000712281"/>
    </source>
</evidence>
<accession>A0A8S9H082</accession>
<name>A0A8S9H082_BRACR</name>
<protein>
    <submittedName>
        <fullName evidence="1">Uncharacterized protein</fullName>
    </submittedName>
</protein>
<comment type="caution">
    <text evidence="1">The sequence shown here is derived from an EMBL/GenBank/DDBJ whole genome shotgun (WGS) entry which is preliminary data.</text>
</comment>
<gene>
    <name evidence="1" type="ORF">F2Q68_00034081</name>
</gene>